<keyword evidence="3" id="KW-1185">Reference proteome</keyword>
<organism evidence="2">
    <name type="scientific">Notodromas monacha</name>
    <dbReference type="NCBI Taxonomy" id="399045"/>
    <lineage>
        <taxon>Eukaryota</taxon>
        <taxon>Metazoa</taxon>
        <taxon>Ecdysozoa</taxon>
        <taxon>Arthropoda</taxon>
        <taxon>Crustacea</taxon>
        <taxon>Oligostraca</taxon>
        <taxon>Ostracoda</taxon>
        <taxon>Podocopa</taxon>
        <taxon>Podocopida</taxon>
        <taxon>Cypridocopina</taxon>
        <taxon>Cypridoidea</taxon>
        <taxon>Cyprididae</taxon>
        <taxon>Notodromas</taxon>
    </lineage>
</organism>
<reference evidence="2" key="1">
    <citation type="submission" date="2020-11" db="EMBL/GenBank/DDBJ databases">
        <authorList>
            <person name="Tran Van P."/>
        </authorList>
    </citation>
    <scope>NUCLEOTIDE SEQUENCE</scope>
</reference>
<feature type="chain" id="PRO_5036210858" evidence="1">
    <location>
        <begin position="33"/>
        <end position="83"/>
    </location>
</feature>
<keyword evidence="1" id="KW-0732">Signal</keyword>
<accession>A0A7R9GHN8</accession>
<proteinExistence type="predicted"/>
<gene>
    <name evidence="2" type="ORF">NMOB1V02_LOCUS9050</name>
</gene>
<sequence>MLVASSSSSTLSRPPLALVLLLALLSTTLSGATNDVTFVDNGYENVVVSISDRLDKAQCPVIVRNLWVFGFNSEVFGEPLNPV</sequence>
<dbReference type="EMBL" id="OA884881">
    <property type="protein sequence ID" value="CAD7281403.1"/>
    <property type="molecule type" value="Genomic_DNA"/>
</dbReference>
<evidence type="ECO:0000313" key="3">
    <source>
        <dbReference type="Proteomes" id="UP000678499"/>
    </source>
</evidence>
<feature type="signal peptide" evidence="1">
    <location>
        <begin position="1"/>
        <end position="32"/>
    </location>
</feature>
<name>A0A7R9GHN8_9CRUS</name>
<dbReference type="EMBL" id="CAJPEX010002844">
    <property type="protein sequence ID" value="CAG0921555.1"/>
    <property type="molecule type" value="Genomic_DNA"/>
</dbReference>
<evidence type="ECO:0000313" key="2">
    <source>
        <dbReference type="EMBL" id="CAD7281403.1"/>
    </source>
</evidence>
<dbReference type="Proteomes" id="UP000678499">
    <property type="component" value="Unassembled WGS sequence"/>
</dbReference>
<dbReference type="AlphaFoldDB" id="A0A7R9GHN8"/>
<protein>
    <submittedName>
        <fullName evidence="2">Uncharacterized protein</fullName>
    </submittedName>
</protein>
<evidence type="ECO:0000256" key="1">
    <source>
        <dbReference type="SAM" id="SignalP"/>
    </source>
</evidence>